<dbReference type="SUPFAM" id="SSF48208">
    <property type="entry name" value="Six-hairpin glycosidases"/>
    <property type="match status" value="1"/>
</dbReference>
<dbReference type="Proteomes" id="UP000537718">
    <property type="component" value="Unassembled WGS sequence"/>
</dbReference>
<evidence type="ECO:0000256" key="3">
    <source>
        <dbReference type="ARBA" id="ARBA00022837"/>
    </source>
</evidence>
<dbReference type="Gene3D" id="2.70.98.10">
    <property type="match status" value="1"/>
</dbReference>
<evidence type="ECO:0000256" key="2">
    <source>
        <dbReference type="ARBA" id="ARBA00011245"/>
    </source>
</evidence>
<dbReference type="EMBL" id="JACHCF010000010">
    <property type="protein sequence ID" value="MBB5622877.1"/>
    <property type="molecule type" value="Genomic_DNA"/>
</dbReference>
<keyword evidence="3" id="KW-0106">Calcium</keyword>
<evidence type="ECO:0000313" key="8">
    <source>
        <dbReference type="Proteomes" id="UP000537718"/>
    </source>
</evidence>
<name>A0A7W8YWF0_9SPHI</name>
<dbReference type="PANTHER" id="PTHR12143">
    <property type="entry name" value="PEPTIDE N-GLYCANASE PNGASE -RELATED"/>
    <property type="match status" value="1"/>
</dbReference>
<dbReference type="Gene3D" id="3.30.2080.10">
    <property type="entry name" value="GH92 mannosidase domain"/>
    <property type="match status" value="1"/>
</dbReference>
<gene>
    <name evidence="7" type="ORF">HDE69_003959</name>
</gene>
<dbReference type="InterPro" id="IPR041371">
    <property type="entry name" value="GH92_N"/>
</dbReference>
<dbReference type="Pfam" id="PF07971">
    <property type="entry name" value="Glyco_hydro_92"/>
    <property type="match status" value="1"/>
</dbReference>
<reference evidence="7 8" key="1">
    <citation type="submission" date="2020-08" db="EMBL/GenBank/DDBJ databases">
        <title>Genomic Encyclopedia of Type Strains, Phase IV (KMG-V): Genome sequencing to study the core and pangenomes of soil and plant-associated prokaryotes.</title>
        <authorList>
            <person name="Whitman W."/>
        </authorList>
    </citation>
    <scope>NUCLEOTIDE SEQUENCE [LARGE SCALE GENOMIC DNA]</scope>
    <source>
        <strain evidence="7 8">MP7CTX6</strain>
    </source>
</reference>
<dbReference type="InterPro" id="IPR005887">
    <property type="entry name" value="GH92_a_mannosidase_put"/>
</dbReference>
<dbReference type="NCBIfam" id="TIGR01180">
    <property type="entry name" value="aman2_put"/>
    <property type="match status" value="1"/>
</dbReference>
<dbReference type="Gene3D" id="1.20.1610.10">
    <property type="entry name" value="alpha-1,2-mannosidases domains"/>
    <property type="match status" value="1"/>
</dbReference>
<dbReference type="RefSeq" id="WP_221270719.1">
    <property type="nucleotide sequence ID" value="NZ_JACHCF010000010.1"/>
</dbReference>
<comment type="caution">
    <text evidence="7">The sequence shown here is derived from an EMBL/GenBank/DDBJ whole genome shotgun (WGS) entry which is preliminary data.</text>
</comment>
<dbReference type="GO" id="GO:0006516">
    <property type="term" value="P:glycoprotein catabolic process"/>
    <property type="evidence" value="ECO:0007669"/>
    <property type="project" value="TreeGrafter"/>
</dbReference>
<dbReference type="InterPro" id="IPR050883">
    <property type="entry name" value="PNGase"/>
</dbReference>
<accession>A0A7W8YWF0</accession>
<keyword evidence="4" id="KW-0732">Signal</keyword>
<evidence type="ECO:0000256" key="4">
    <source>
        <dbReference type="SAM" id="SignalP"/>
    </source>
</evidence>
<dbReference type="GO" id="GO:0000224">
    <property type="term" value="F:peptide-N4-(N-acetyl-beta-glucosaminyl)asparagine amidase activity"/>
    <property type="evidence" value="ECO:0007669"/>
    <property type="project" value="TreeGrafter"/>
</dbReference>
<dbReference type="GO" id="GO:0030246">
    <property type="term" value="F:carbohydrate binding"/>
    <property type="evidence" value="ECO:0007669"/>
    <property type="project" value="InterPro"/>
</dbReference>
<dbReference type="GO" id="GO:0005975">
    <property type="term" value="P:carbohydrate metabolic process"/>
    <property type="evidence" value="ECO:0007669"/>
    <property type="project" value="InterPro"/>
</dbReference>
<comment type="cofactor">
    <cofactor evidence="1">
        <name>Ca(2+)</name>
        <dbReference type="ChEBI" id="CHEBI:29108"/>
    </cofactor>
</comment>
<protein>
    <submittedName>
        <fullName evidence="7">Putative alpha-1,2-mannosidase</fullName>
    </submittedName>
</protein>
<sequence>MMKRIVFLLLISIQATLLYAQQAGGPVQYVRPNIGSAHSRYFFYTPAAVPFGMAKLAPSTNGSEGNPSGWEAVGYDDRHSSIEGFANFHEFQIGGVVFAPTVGKLKTFPGKKEEKNSGYRSSFDKSDEYATAGYYRVFLKDYNIKAELTATERVGFHQYTFPETDSANVIFDIGHKMGESGPVLDAKVTYGHGHIWGFVITKPVYVQKYQESANVTMYFYAVLDKMPDSYGAFKDSKQFKGVKTIQGKGTGIYLQFKTKKGEQIGIKTGLSYTSVDNAKLNLTREASGLTFAKAKADAIQNWNKLLGRIEVKGGLEQDRIKFYTGLFHALSGRGLASDVNGAYPKNDGGTGQIPLLKNGTPKFHHYNTDAIWGAFWNLTQLWAIAYPEYYNDWIQSQLLVYKDAGWLGDGIATSKYVSGVGTNFTGLAIAAAYNAGIRNYDVSLAYEAVRKNELEAKGRIPGAGKLDVGVFVAKGYSPYLKDLTGSPELNTQGSPFGASHTLEYSFSAFAAAQFAKALHKTEDYNQLTKLSEGWKLLYDPATKFIRPKDTEGRFLDNFDPFEPWKGFQEGNAWQYTFYVPQASEQLVNLIGKETFSSRLDSIFTVSQKNSFGGGTQIDAFAGIQGLYNHGNQPNLHVSWLFNYAGRPDLSQKWVRAICNEFYGTDGIHGYGYGQDEDQGQLGAWYVLSSIGLFDVKGLTGPDPSFLIGAPLFESVRIKLPEGVRKKEFLIKVSQQDPDHVYIQSGKFNGLNLKELSIRFEDFVKGGVLELVVGGEGKQGL</sequence>
<evidence type="ECO:0000313" key="7">
    <source>
        <dbReference type="EMBL" id="MBB5622877.1"/>
    </source>
</evidence>
<evidence type="ECO:0000256" key="1">
    <source>
        <dbReference type="ARBA" id="ARBA00001913"/>
    </source>
</evidence>
<feature type="domain" description="Glycosyl hydrolase family 92 N-terminal" evidence="6">
    <location>
        <begin position="29"/>
        <end position="271"/>
    </location>
</feature>
<dbReference type="Gene3D" id="1.20.1050.60">
    <property type="entry name" value="alpha-1,2-mannosidase"/>
    <property type="match status" value="1"/>
</dbReference>
<dbReference type="Pfam" id="PF17678">
    <property type="entry name" value="Glyco_hydro_92N"/>
    <property type="match status" value="1"/>
</dbReference>
<evidence type="ECO:0000259" key="5">
    <source>
        <dbReference type="Pfam" id="PF07971"/>
    </source>
</evidence>
<dbReference type="PANTHER" id="PTHR12143:SF39">
    <property type="entry name" value="SECRETED PROTEIN"/>
    <property type="match status" value="1"/>
</dbReference>
<comment type="subunit">
    <text evidence="2">Monomer.</text>
</comment>
<evidence type="ECO:0000259" key="6">
    <source>
        <dbReference type="Pfam" id="PF17678"/>
    </source>
</evidence>
<feature type="domain" description="Glycosyl hydrolase family 92" evidence="5">
    <location>
        <begin position="277"/>
        <end position="773"/>
    </location>
</feature>
<proteinExistence type="predicted"/>
<dbReference type="AlphaFoldDB" id="A0A7W8YWF0"/>
<dbReference type="InterPro" id="IPR014718">
    <property type="entry name" value="GH-type_carb-bd"/>
</dbReference>
<feature type="signal peptide" evidence="4">
    <location>
        <begin position="1"/>
        <end position="20"/>
    </location>
</feature>
<dbReference type="InterPro" id="IPR008928">
    <property type="entry name" value="6-hairpin_glycosidase_sf"/>
</dbReference>
<dbReference type="InterPro" id="IPR012939">
    <property type="entry name" value="Glyco_hydro_92"/>
</dbReference>
<dbReference type="GO" id="GO:0005829">
    <property type="term" value="C:cytosol"/>
    <property type="evidence" value="ECO:0007669"/>
    <property type="project" value="TreeGrafter"/>
</dbReference>
<feature type="chain" id="PRO_5030915759" evidence="4">
    <location>
        <begin position="21"/>
        <end position="780"/>
    </location>
</feature>
<organism evidence="7 8">
    <name type="scientific">Pedobacter cryoconitis</name>
    <dbReference type="NCBI Taxonomy" id="188932"/>
    <lineage>
        <taxon>Bacteria</taxon>
        <taxon>Pseudomonadati</taxon>
        <taxon>Bacteroidota</taxon>
        <taxon>Sphingobacteriia</taxon>
        <taxon>Sphingobacteriales</taxon>
        <taxon>Sphingobacteriaceae</taxon>
        <taxon>Pedobacter</taxon>
    </lineage>
</organism>